<keyword evidence="1" id="KW-0217">Developmental protein</keyword>
<feature type="compositionally biased region" description="Basic residues" evidence="2">
    <location>
        <begin position="128"/>
        <end position="137"/>
    </location>
</feature>
<dbReference type="InterPro" id="IPR038173">
    <property type="entry name" value="COE_DBD_sf"/>
</dbReference>
<dbReference type="PROSITE" id="PS01345">
    <property type="entry name" value="COE"/>
    <property type="match status" value="1"/>
</dbReference>
<keyword evidence="1" id="KW-0539">Nucleus</keyword>
<protein>
    <recommendedName>
        <fullName evidence="3">Transcription factor COE DNA-binding domain-containing protein</fullName>
    </recommendedName>
</protein>
<keyword evidence="1" id="KW-0238">DNA-binding</keyword>
<keyword evidence="1" id="KW-0804">Transcription</keyword>
<evidence type="ECO:0000313" key="4">
    <source>
        <dbReference type="EMBL" id="KAE9529080.1"/>
    </source>
</evidence>
<comment type="caution">
    <text evidence="4">The sequence shown here is derived from an EMBL/GenBank/DDBJ whole genome shotgun (WGS) entry which is preliminary data.</text>
</comment>
<comment type="subcellular location">
    <subcellularLocation>
        <location evidence="1">Nucleus</location>
    </subcellularLocation>
</comment>
<dbReference type="PANTHER" id="PTHR10747">
    <property type="entry name" value="TRANSCRIPTION FACTOR COE FAMILY MEMBER"/>
    <property type="match status" value="1"/>
</dbReference>
<dbReference type="GO" id="GO:0003677">
    <property type="term" value="F:DNA binding"/>
    <property type="evidence" value="ECO:0007669"/>
    <property type="project" value="UniProtKB-KW"/>
</dbReference>
<feature type="domain" description="Transcription factor COE DNA-binding" evidence="3">
    <location>
        <begin position="161"/>
        <end position="312"/>
    </location>
</feature>
<dbReference type="GO" id="GO:0005634">
    <property type="term" value="C:nucleus"/>
    <property type="evidence" value="ECO:0007669"/>
    <property type="project" value="UniProtKB-SubCell"/>
</dbReference>
<keyword evidence="5" id="KW-1185">Reference proteome</keyword>
<keyword evidence="1" id="KW-0862">Zinc</keyword>
<accession>A0A6G0TAA8</accession>
<dbReference type="FunFam" id="2.60.40.3180:FF:000004">
    <property type="entry name" value="Transcription factor COE1"/>
    <property type="match status" value="1"/>
</dbReference>
<evidence type="ECO:0000259" key="3">
    <source>
        <dbReference type="Pfam" id="PF16422"/>
    </source>
</evidence>
<feature type="compositionally biased region" description="Basic residues" evidence="2">
    <location>
        <begin position="1"/>
        <end position="37"/>
    </location>
</feature>
<dbReference type="InterPro" id="IPR032200">
    <property type="entry name" value="COE_DBD"/>
</dbReference>
<dbReference type="Gene3D" id="2.60.40.3180">
    <property type="entry name" value="Transcription factor COE1, DNA-binding domain"/>
    <property type="match status" value="1"/>
</dbReference>
<evidence type="ECO:0000313" key="5">
    <source>
        <dbReference type="Proteomes" id="UP000475862"/>
    </source>
</evidence>
<organism evidence="4 5">
    <name type="scientific">Aphis glycines</name>
    <name type="common">Soybean aphid</name>
    <dbReference type="NCBI Taxonomy" id="307491"/>
    <lineage>
        <taxon>Eukaryota</taxon>
        <taxon>Metazoa</taxon>
        <taxon>Ecdysozoa</taxon>
        <taxon>Arthropoda</taxon>
        <taxon>Hexapoda</taxon>
        <taxon>Insecta</taxon>
        <taxon>Pterygota</taxon>
        <taxon>Neoptera</taxon>
        <taxon>Paraneoptera</taxon>
        <taxon>Hemiptera</taxon>
        <taxon>Sternorrhyncha</taxon>
        <taxon>Aphidomorpha</taxon>
        <taxon>Aphidoidea</taxon>
        <taxon>Aphididae</taxon>
        <taxon>Aphidini</taxon>
        <taxon>Aphis</taxon>
        <taxon>Aphis</taxon>
    </lineage>
</organism>
<feature type="non-terminal residue" evidence="4">
    <location>
        <position position="1"/>
    </location>
</feature>
<dbReference type="GO" id="GO:0008270">
    <property type="term" value="F:zinc ion binding"/>
    <property type="evidence" value="ECO:0007669"/>
    <property type="project" value="UniProtKB-KW"/>
</dbReference>
<name>A0A6G0TAA8_APHGL</name>
<dbReference type="AlphaFoldDB" id="A0A6G0TAA8"/>
<dbReference type="EMBL" id="VYZN01000047">
    <property type="protein sequence ID" value="KAE9529080.1"/>
    <property type="molecule type" value="Genomic_DNA"/>
</dbReference>
<dbReference type="Proteomes" id="UP000475862">
    <property type="component" value="Unassembled WGS sequence"/>
</dbReference>
<dbReference type="OrthoDB" id="25246at2759"/>
<evidence type="ECO:0000256" key="1">
    <source>
        <dbReference type="RuleBase" id="RU004489"/>
    </source>
</evidence>
<feature type="region of interest" description="Disordered" evidence="2">
    <location>
        <begin position="114"/>
        <end position="137"/>
    </location>
</feature>
<proteinExistence type="inferred from homology"/>
<dbReference type="InterPro" id="IPR018350">
    <property type="entry name" value="Transcription_factor_COE_CS"/>
</dbReference>
<keyword evidence="1" id="KW-0805">Transcription regulation</keyword>
<feature type="region of interest" description="Disordered" evidence="2">
    <location>
        <begin position="1"/>
        <end position="49"/>
    </location>
</feature>
<sequence length="312" mass="34668">RRWARKASRWCRRKKTDGRRRRDGRRGRPRRRCRRRSGPGSHVGHNWGGGGGAAGVVVGNVGNGGGGGGVVGGNGGGGGELDPVAAWGRKLYATPGNHHRNATAAGLMFGLHHHHHQDTGTPGGISGLHHHHHHHHHHQLRGPVTGLKEEPLANSQLSVPRSWMQPSIIDQSSIGVGRAHFEKQPPSNLRKSNFFHFVIALYDRSQQPIEIERTAFIGFIEKDQESESQKTNNGIQYRLQLLYANGVRQEQDIYVRLIDTVTKQAIIYEGQDKNPEMCRVLLTHEVMCSRCCDKKSCGNRNETPSDPVIIDR</sequence>
<keyword evidence="1" id="KW-0479">Metal-binding</keyword>
<dbReference type="InterPro" id="IPR003523">
    <property type="entry name" value="Transcription_factor_COE"/>
</dbReference>
<dbReference type="Pfam" id="PF16422">
    <property type="entry name" value="COE1_DBD"/>
    <property type="match status" value="1"/>
</dbReference>
<dbReference type="GO" id="GO:0006355">
    <property type="term" value="P:regulation of DNA-templated transcription"/>
    <property type="evidence" value="ECO:0007669"/>
    <property type="project" value="InterPro"/>
</dbReference>
<keyword evidence="1" id="KW-0863">Zinc-finger</keyword>
<comment type="similarity">
    <text evidence="1">Belongs to the COE family.</text>
</comment>
<evidence type="ECO:0000256" key="2">
    <source>
        <dbReference type="SAM" id="MobiDB-lite"/>
    </source>
</evidence>
<gene>
    <name evidence="4" type="ORF">AGLY_012034</name>
</gene>
<reference evidence="4 5" key="1">
    <citation type="submission" date="2019-08" db="EMBL/GenBank/DDBJ databases">
        <title>The genome of the soybean aphid Biotype 1, its phylome, world population structure and adaptation to the North American continent.</title>
        <authorList>
            <person name="Giordano R."/>
            <person name="Donthu R.K."/>
            <person name="Hernandez A.G."/>
            <person name="Wright C.L."/>
            <person name="Zimin A.V."/>
        </authorList>
    </citation>
    <scope>NUCLEOTIDE SEQUENCE [LARGE SCALE GENOMIC DNA]</scope>
    <source>
        <tissue evidence="4">Whole aphids</tissue>
    </source>
</reference>
<dbReference type="CDD" id="cd11606">
    <property type="entry name" value="COE_DBD"/>
    <property type="match status" value="1"/>
</dbReference>